<accession>B7GJQ2</accession>
<organism evidence="2 3">
    <name type="scientific">Anoxybacillus flavithermus (strain DSM 21510 / WK1)</name>
    <dbReference type="NCBI Taxonomy" id="491915"/>
    <lineage>
        <taxon>Bacteria</taxon>
        <taxon>Bacillati</taxon>
        <taxon>Bacillota</taxon>
        <taxon>Bacilli</taxon>
        <taxon>Bacillales</taxon>
        <taxon>Anoxybacillaceae</taxon>
        <taxon>Anoxybacillus</taxon>
    </lineage>
</organism>
<dbReference type="KEGG" id="afl:Aflv_1549"/>
<protein>
    <submittedName>
        <fullName evidence="2">Uncharacterized protein</fullName>
    </submittedName>
</protein>
<gene>
    <name evidence="2" type="ordered locus">Aflv_1549</name>
</gene>
<dbReference type="STRING" id="491915.Aflv_1549"/>
<dbReference type="HOGENOM" id="CLU_467449_0_0_9"/>
<evidence type="ECO:0000256" key="1">
    <source>
        <dbReference type="SAM" id="Phobius"/>
    </source>
</evidence>
<reference evidence="2 3" key="1">
    <citation type="journal article" date="2008" name="Genome Biol.">
        <title>Encapsulated in silica: genome, proteome and physiology of the thermophilic bacterium Anoxybacillus flavithermus WK1.</title>
        <authorList>
            <person name="Saw J.H."/>
            <person name="Mountain B.W."/>
            <person name="Feng L."/>
            <person name="Omelchenko M.V."/>
            <person name="Hou S."/>
            <person name="Saito J.A."/>
            <person name="Stott M.B."/>
            <person name="Li D."/>
            <person name="Zhao G."/>
            <person name="Wu J."/>
            <person name="Galperin M.Y."/>
            <person name="Koonin E.V."/>
            <person name="Makarova K.S."/>
            <person name="Wolf Y.I."/>
            <person name="Rigden D.J."/>
            <person name="Dunfield P.F."/>
            <person name="Wang L."/>
            <person name="Alam M."/>
        </authorList>
    </citation>
    <scope>NUCLEOTIDE SEQUENCE [LARGE SCALE GENOMIC DNA]</scope>
    <source>
        <strain evidence="3">DSM 21510 / WK1</strain>
    </source>
</reference>
<keyword evidence="1" id="KW-1133">Transmembrane helix</keyword>
<dbReference type="Proteomes" id="UP000000742">
    <property type="component" value="Chromosome"/>
</dbReference>
<keyword evidence="1" id="KW-0812">Transmembrane</keyword>
<dbReference type="EMBL" id="CP000922">
    <property type="protein sequence ID" value="ACJ33915.1"/>
    <property type="molecule type" value="Genomic_DNA"/>
</dbReference>
<feature type="transmembrane region" description="Helical" evidence="1">
    <location>
        <begin position="469"/>
        <end position="487"/>
    </location>
</feature>
<evidence type="ECO:0000313" key="3">
    <source>
        <dbReference type="Proteomes" id="UP000000742"/>
    </source>
</evidence>
<dbReference type="AlphaFoldDB" id="B7GJQ2"/>
<name>B7GJQ2_ANOFW</name>
<sequence>MSLIISRYKMKGANKDVIGVCKLATIDSQLKQIMRDLKHHDPQKRYEALHALEQLSKEELELHPTFVRKLIAYASETFPDPVEEWDDPSYYVLQFALDFVSTQFVPDVFEHFARFSPAAKEMAFRYMCELGDEQYDDALYHIVHNELQQQTFSIPWDSLRQRLTIVQKLIDQDYAYLPSHVFCWLLLHLHRQGVSCHLQQSEIVSILIRQYRQTKEMYAQYDADYSPTFVFRFWRENYLSVRSDMHVCLSLMEFYFNEEIAILLQEALSFRDPTIQARAVITALQHHMAVDQDVLLACANNIESAELLYEEMERIGKKSLFPTEANELTHFAKSHLFYILTHEYGVVPSDIEVINHVEMKNEYEEQIRYYLLSYVDEQEKYVAWVGMYTQNKVGRGKFEYTYIPFISLQTYSIDEHKKQFIERMKQEQQTEHTLFRKQWAFRWPNMLSYTVLSLFISSRWLVAVREKSTFLYILSVLLTILGTIFVINDWRKRKREIVLTTKKLIYADRWGMWEVPLHQIKQVSFERRKDRYHIFRRKSEHVVVYDEHHERLSFSKDDINEEQFALLLRYATNHLQQPPRIRK</sequence>
<dbReference type="eggNOG" id="ENOG503385Q">
    <property type="taxonomic scope" value="Bacteria"/>
</dbReference>
<evidence type="ECO:0000313" key="2">
    <source>
        <dbReference type="EMBL" id="ACJ33915.1"/>
    </source>
</evidence>
<proteinExistence type="predicted"/>
<keyword evidence="1" id="KW-0472">Membrane</keyword>
<dbReference type="PATRIC" id="fig|491915.6.peg.1596"/>